<dbReference type="InterPro" id="IPR035906">
    <property type="entry name" value="MetI-like_sf"/>
</dbReference>
<keyword evidence="6 7" id="KW-0472">Membrane</keyword>
<organism evidence="10 11">
    <name type="scientific">Cellulomonas aerilata</name>
    <dbReference type="NCBI Taxonomy" id="515326"/>
    <lineage>
        <taxon>Bacteria</taxon>
        <taxon>Bacillati</taxon>
        <taxon>Actinomycetota</taxon>
        <taxon>Actinomycetes</taxon>
        <taxon>Micrococcales</taxon>
        <taxon>Cellulomonadaceae</taxon>
        <taxon>Cellulomonas</taxon>
    </lineage>
</organism>
<comment type="similarity">
    <text evidence="7">Belongs to the binding-protein-dependent transport system permease family.</text>
</comment>
<evidence type="ECO:0000256" key="3">
    <source>
        <dbReference type="ARBA" id="ARBA00022475"/>
    </source>
</evidence>
<dbReference type="PANTHER" id="PTHR43744:SF12">
    <property type="entry name" value="ABC TRANSPORTER PERMEASE PROTEIN MG189-RELATED"/>
    <property type="match status" value="1"/>
</dbReference>
<feature type="transmembrane region" description="Helical" evidence="7">
    <location>
        <begin position="140"/>
        <end position="161"/>
    </location>
</feature>
<evidence type="ECO:0000256" key="6">
    <source>
        <dbReference type="ARBA" id="ARBA00023136"/>
    </source>
</evidence>
<evidence type="ECO:0000256" key="5">
    <source>
        <dbReference type="ARBA" id="ARBA00022989"/>
    </source>
</evidence>
<dbReference type="OrthoDB" id="2063054at2"/>
<evidence type="ECO:0000313" key="10">
    <source>
        <dbReference type="EMBL" id="GEO34160.1"/>
    </source>
</evidence>
<dbReference type="GO" id="GO:0005886">
    <property type="term" value="C:plasma membrane"/>
    <property type="evidence" value="ECO:0007669"/>
    <property type="project" value="UniProtKB-SubCell"/>
</dbReference>
<feature type="domain" description="ABC transmembrane type-1" evidence="9">
    <location>
        <begin position="105"/>
        <end position="297"/>
    </location>
</feature>
<evidence type="ECO:0000256" key="8">
    <source>
        <dbReference type="SAM" id="MobiDB-lite"/>
    </source>
</evidence>
<feature type="transmembrane region" description="Helical" evidence="7">
    <location>
        <begin position="109"/>
        <end position="133"/>
    </location>
</feature>
<evidence type="ECO:0000256" key="2">
    <source>
        <dbReference type="ARBA" id="ARBA00022448"/>
    </source>
</evidence>
<dbReference type="EMBL" id="BJYY01000013">
    <property type="protein sequence ID" value="GEO34160.1"/>
    <property type="molecule type" value="Genomic_DNA"/>
</dbReference>
<evidence type="ECO:0000256" key="7">
    <source>
        <dbReference type="RuleBase" id="RU363032"/>
    </source>
</evidence>
<dbReference type="Proteomes" id="UP000321181">
    <property type="component" value="Unassembled WGS sequence"/>
</dbReference>
<dbReference type="PROSITE" id="PS50928">
    <property type="entry name" value="ABC_TM1"/>
    <property type="match status" value="1"/>
</dbReference>
<dbReference type="PANTHER" id="PTHR43744">
    <property type="entry name" value="ABC TRANSPORTER PERMEASE PROTEIN MG189-RELATED-RELATED"/>
    <property type="match status" value="1"/>
</dbReference>
<comment type="subcellular location">
    <subcellularLocation>
        <location evidence="1 7">Cell membrane</location>
        <topology evidence="1 7">Multi-pass membrane protein</topology>
    </subcellularLocation>
</comment>
<keyword evidence="5 7" id="KW-1133">Transmembrane helix</keyword>
<keyword evidence="11" id="KW-1185">Reference proteome</keyword>
<reference evidence="10 11" key="1">
    <citation type="submission" date="2019-07" db="EMBL/GenBank/DDBJ databases">
        <title>Whole genome shotgun sequence of Cellulomonas aerilata NBRC 106308.</title>
        <authorList>
            <person name="Hosoyama A."/>
            <person name="Uohara A."/>
            <person name="Ohji S."/>
            <person name="Ichikawa N."/>
        </authorList>
    </citation>
    <scope>NUCLEOTIDE SEQUENCE [LARGE SCALE GENOMIC DNA]</scope>
    <source>
        <strain evidence="10 11">NBRC 106308</strain>
    </source>
</reference>
<dbReference type="CDD" id="cd06261">
    <property type="entry name" value="TM_PBP2"/>
    <property type="match status" value="1"/>
</dbReference>
<accession>A0A512DD69</accession>
<feature type="transmembrane region" description="Helical" evidence="7">
    <location>
        <begin position="278"/>
        <end position="298"/>
    </location>
</feature>
<dbReference type="InterPro" id="IPR000515">
    <property type="entry name" value="MetI-like"/>
</dbReference>
<keyword evidence="4 7" id="KW-0812">Transmembrane</keyword>
<dbReference type="RefSeq" id="WP_146903251.1">
    <property type="nucleotide sequence ID" value="NZ_BAAARM010000003.1"/>
</dbReference>
<feature type="region of interest" description="Disordered" evidence="8">
    <location>
        <begin position="1"/>
        <end position="30"/>
    </location>
</feature>
<evidence type="ECO:0000256" key="4">
    <source>
        <dbReference type="ARBA" id="ARBA00022692"/>
    </source>
</evidence>
<feature type="transmembrane region" description="Helical" evidence="7">
    <location>
        <begin position="214"/>
        <end position="238"/>
    </location>
</feature>
<protein>
    <submittedName>
        <fullName evidence="10">Sugar ABC transporter permease</fullName>
    </submittedName>
</protein>
<sequence>MTAGLQQRPAAPVAPASQPRRRGRASRTVVSGGDRVSRGWMIAATALVAVASLYFLAPVLWLVVASTKSASQLFSTPGFSLADWHLWDNVRELSTYDGGIFWRWALNSVVYSVVGSLLTTLLCAATGYALAVYRFRGRSLLIAVVLGSMLVPGTVLAQPTYVLLVNLGLNNTYWGLLLPGLSYPFGVLLAWIFAQNAVPLELIEAARLDGSGEFRTFATLGLRLMSSGLVTILLFAFLGSWNNYLLPLLVLTDVELMPLTVGLTGWNQASITIPGLQILTVVGSMISVVPIAAVFLALQRFWRAGLTAGSVRG</sequence>
<comment type="caution">
    <text evidence="10">The sequence shown here is derived from an EMBL/GenBank/DDBJ whole genome shotgun (WGS) entry which is preliminary data.</text>
</comment>
<evidence type="ECO:0000313" key="11">
    <source>
        <dbReference type="Proteomes" id="UP000321181"/>
    </source>
</evidence>
<dbReference type="SUPFAM" id="SSF161098">
    <property type="entry name" value="MetI-like"/>
    <property type="match status" value="1"/>
</dbReference>
<feature type="transmembrane region" description="Helical" evidence="7">
    <location>
        <begin position="173"/>
        <end position="194"/>
    </location>
</feature>
<dbReference type="AlphaFoldDB" id="A0A512DD69"/>
<dbReference type="Gene3D" id="1.10.3720.10">
    <property type="entry name" value="MetI-like"/>
    <property type="match status" value="1"/>
</dbReference>
<dbReference type="GO" id="GO:0055085">
    <property type="term" value="P:transmembrane transport"/>
    <property type="evidence" value="ECO:0007669"/>
    <property type="project" value="InterPro"/>
</dbReference>
<name>A0A512DD69_9CELL</name>
<keyword evidence="3" id="KW-1003">Cell membrane</keyword>
<evidence type="ECO:0000259" key="9">
    <source>
        <dbReference type="PROSITE" id="PS50928"/>
    </source>
</evidence>
<feature type="transmembrane region" description="Helical" evidence="7">
    <location>
        <begin position="40"/>
        <end position="64"/>
    </location>
</feature>
<keyword evidence="2 7" id="KW-0813">Transport</keyword>
<evidence type="ECO:0000256" key="1">
    <source>
        <dbReference type="ARBA" id="ARBA00004651"/>
    </source>
</evidence>
<gene>
    <name evidence="10" type="ORF">CAE01nite_18850</name>
</gene>
<dbReference type="Pfam" id="PF00528">
    <property type="entry name" value="BPD_transp_1"/>
    <property type="match status" value="1"/>
</dbReference>
<proteinExistence type="inferred from homology"/>